<organism evidence="4 5">
    <name type="scientific">Advenella kashmirensis W13003</name>
    <dbReference type="NCBI Taxonomy" id="1424334"/>
    <lineage>
        <taxon>Bacteria</taxon>
        <taxon>Pseudomonadati</taxon>
        <taxon>Pseudomonadota</taxon>
        <taxon>Betaproteobacteria</taxon>
        <taxon>Burkholderiales</taxon>
        <taxon>Alcaligenaceae</taxon>
    </lineage>
</organism>
<keyword evidence="1" id="KW-0805">Transcription regulation</keyword>
<dbReference type="GO" id="GO:0003700">
    <property type="term" value="F:DNA-binding transcription factor activity"/>
    <property type="evidence" value="ECO:0007669"/>
    <property type="project" value="InterPro"/>
</dbReference>
<dbReference type="Gene3D" id="1.10.10.60">
    <property type="entry name" value="Homeodomain-like"/>
    <property type="match status" value="2"/>
</dbReference>
<keyword evidence="2" id="KW-0804">Transcription</keyword>
<evidence type="ECO:0000259" key="3">
    <source>
        <dbReference type="PROSITE" id="PS01124"/>
    </source>
</evidence>
<dbReference type="GO" id="GO:0043565">
    <property type="term" value="F:sequence-specific DNA binding"/>
    <property type="evidence" value="ECO:0007669"/>
    <property type="project" value="InterPro"/>
</dbReference>
<evidence type="ECO:0000256" key="1">
    <source>
        <dbReference type="ARBA" id="ARBA00023015"/>
    </source>
</evidence>
<feature type="domain" description="HTH araC/xylS-type" evidence="3">
    <location>
        <begin position="177"/>
        <end position="273"/>
    </location>
</feature>
<dbReference type="eggNOG" id="COG2207">
    <property type="taxonomic scope" value="Bacteria"/>
</dbReference>
<comment type="caution">
    <text evidence="4">The sequence shown here is derived from an EMBL/GenBank/DDBJ whole genome shotgun (WGS) entry which is preliminary data.</text>
</comment>
<reference evidence="4 5" key="1">
    <citation type="journal article" date="2014" name="Genome Announc.">
        <title>Draft Genome Sequence of Advenella kashmirensis Strain W13003, a Polycyclic Aromatic Hydrocarbon-Degrading Bacterium.</title>
        <authorList>
            <person name="Wang X."/>
            <person name="Jin D."/>
            <person name="Zhou L."/>
            <person name="Wu L."/>
            <person name="An W."/>
            <person name="Zhao L."/>
        </authorList>
    </citation>
    <scope>NUCLEOTIDE SEQUENCE [LARGE SCALE GENOMIC DNA]</scope>
    <source>
        <strain evidence="4 5">W13003</strain>
    </source>
</reference>
<name>V8QUB6_9BURK</name>
<gene>
    <name evidence="4" type="ORF">W822_06955</name>
</gene>
<dbReference type="PATRIC" id="fig|1424334.3.peg.1389"/>
<dbReference type="InterPro" id="IPR018060">
    <property type="entry name" value="HTH_AraC"/>
</dbReference>
<dbReference type="HOGENOM" id="CLU_052345_4_2_4"/>
<dbReference type="PANTHER" id="PTHR47893:SF1">
    <property type="entry name" value="REGULATORY PROTEIN PCHR"/>
    <property type="match status" value="1"/>
</dbReference>
<evidence type="ECO:0000313" key="4">
    <source>
        <dbReference type="EMBL" id="ETF02594.1"/>
    </source>
</evidence>
<dbReference type="Proteomes" id="UP000018733">
    <property type="component" value="Unassembled WGS sequence"/>
</dbReference>
<dbReference type="STRING" id="1424334.W822_06955"/>
<dbReference type="AlphaFoldDB" id="V8QUB6"/>
<protein>
    <submittedName>
        <fullName evidence="4">AraC family transcriptional regulator</fullName>
    </submittedName>
</protein>
<dbReference type="PROSITE" id="PS01124">
    <property type="entry name" value="HTH_ARAC_FAMILY_2"/>
    <property type="match status" value="1"/>
</dbReference>
<dbReference type="SMART" id="SM00342">
    <property type="entry name" value="HTH_ARAC"/>
    <property type="match status" value="1"/>
</dbReference>
<dbReference type="InterPro" id="IPR009057">
    <property type="entry name" value="Homeodomain-like_sf"/>
</dbReference>
<dbReference type="SUPFAM" id="SSF46689">
    <property type="entry name" value="Homeodomain-like"/>
    <property type="match status" value="2"/>
</dbReference>
<dbReference type="EMBL" id="AYXT01000009">
    <property type="protein sequence ID" value="ETF02594.1"/>
    <property type="molecule type" value="Genomic_DNA"/>
</dbReference>
<dbReference type="Pfam" id="PF12833">
    <property type="entry name" value="HTH_18"/>
    <property type="match status" value="1"/>
</dbReference>
<sequence length="273" mass="29952">MSISGGRVQTSGNQAIQEENEAGLKLVLLLSGQLDYSMHRNRHIAVTGPAIHLSVSNRPFSVTHRYSTATPLQYVAIRLPVETLNQGLHIDFPELPATPHTTSDVPFFQDRQANKTMQGLARQVLLCPLKGGLRQLYLTGKALELTTMALASVQSRQPGVDDKGICKLTSRQLEALHHARHLLLATPSQTPSLAALAREVGLNVTTLTRGFRQLFGDSVYGFVREQRLDLAYRMLATGECTVAQAACASGYSDSHFSKIFQKRFGLAPHKLQP</sequence>
<proteinExistence type="predicted"/>
<dbReference type="PANTHER" id="PTHR47893">
    <property type="entry name" value="REGULATORY PROTEIN PCHR"/>
    <property type="match status" value="1"/>
</dbReference>
<keyword evidence="5" id="KW-1185">Reference proteome</keyword>
<dbReference type="InterPro" id="IPR053142">
    <property type="entry name" value="PchR_regulatory_protein"/>
</dbReference>
<accession>V8QUB6</accession>
<evidence type="ECO:0000313" key="5">
    <source>
        <dbReference type="Proteomes" id="UP000018733"/>
    </source>
</evidence>
<evidence type="ECO:0000256" key="2">
    <source>
        <dbReference type="ARBA" id="ARBA00023163"/>
    </source>
</evidence>